<dbReference type="EMBL" id="CP003642">
    <property type="protein sequence ID" value="AFZ27186.1"/>
    <property type="molecule type" value="Genomic_DNA"/>
</dbReference>
<dbReference type="KEGG" id="csg:Cylst_5143"/>
<keyword evidence="2" id="KW-1185">Reference proteome</keyword>
<protein>
    <submittedName>
        <fullName evidence="1">Uncharacterized protein</fullName>
    </submittedName>
</protein>
<dbReference type="HOGENOM" id="CLU_3288350_0_0_3"/>
<gene>
    <name evidence="1" type="ORF">Cylst_5143</name>
</gene>
<proteinExistence type="predicted"/>
<accession>K9X547</accession>
<name>K9X547_9NOST</name>
<organism evidence="1 2">
    <name type="scientific">Cylindrospermum stagnale PCC 7417</name>
    <dbReference type="NCBI Taxonomy" id="56107"/>
    <lineage>
        <taxon>Bacteria</taxon>
        <taxon>Bacillati</taxon>
        <taxon>Cyanobacteriota</taxon>
        <taxon>Cyanophyceae</taxon>
        <taxon>Nostocales</taxon>
        <taxon>Nostocaceae</taxon>
        <taxon>Cylindrospermum</taxon>
    </lineage>
</organism>
<dbReference type="AlphaFoldDB" id="K9X547"/>
<evidence type="ECO:0000313" key="1">
    <source>
        <dbReference type="EMBL" id="AFZ27186.1"/>
    </source>
</evidence>
<dbReference type="Proteomes" id="UP000010475">
    <property type="component" value="Chromosome"/>
</dbReference>
<reference evidence="1 2" key="1">
    <citation type="submission" date="2012-06" db="EMBL/GenBank/DDBJ databases">
        <title>Finished chromosome of genome of Cylindrospermum stagnale PCC 7417.</title>
        <authorList>
            <consortium name="US DOE Joint Genome Institute"/>
            <person name="Gugger M."/>
            <person name="Coursin T."/>
            <person name="Rippka R."/>
            <person name="Tandeau De Marsac N."/>
            <person name="Huntemann M."/>
            <person name="Wei C.-L."/>
            <person name="Han J."/>
            <person name="Detter J.C."/>
            <person name="Han C."/>
            <person name="Tapia R."/>
            <person name="Chen A."/>
            <person name="Kyrpides N."/>
            <person name="Mavromatis K."/>
            <person name="Markowitz V."/>
            <person name="Szeto E."/>
            <person name="Ivanova N."/>
            <person name="Pagani I."/>
            <person name="Pati A."/>
            <person name="Goodwin L."/>
            <person name="Nordberg H.P."/>
            <person name="Cantor M.N."/>
            <person name="Hua S.X."/>
            <person name="Woyke T."/>
            <person name="Kerfeld C.A."/>
        </authorList>
    </citation>
    <scope>NUCLEOTIDE SEQUENCE [LARGE SCALE GENOMIC DNA]</scope>
    <source>
        <strain evidence="1 2">PCC 7417</strain>
    </source>
</reference>
<sequence length="40" mass="4425">MNQMNLTLLLSLLLLLVLAYSLPTVDSLASKILAIIDRIK</sequence>
<evidence type="ECO:0000313" key="2">
    <source>
        <dbReference type="Proteomes" id="UP000010475"/>
    </source>
</evidence>